<dbReference type="EMBL" id="JH413802">
    <property type="protein sequence ID" value="EHL32154.1"/>
    <property type="molecule type" value="Genomic_DNA"/>
</dbReference>
<accession>G9EKM1</accession>
<organism evidence="1 2">
    <name type="scientific">Legionella drancourtii LLAP12</name>
    <dbReference type="NCBI Taxonomy" id="658187"/>
    <lineage>
        <taxon>Bacteria</taxon>
        <taxon>Pseudomonadati</taxon>
        <taxon>Pseudomonadota</taxon>
        <taxon>Gammaproteobacteria</taxon>
        <taxon>Legionellales</taxon>
        <taxon>Legionellaceae</taxon>
        <taxon>Legionella</taxon>
    </lineage>
</organism>
<evidence type="ECO:0000313" key="1">
    <source>
        <dbReference type="EMBL" id="EHL32154.1"/>
    </source>
</evidence>
<sequence>MPLNDILVPALIESIEEINSAVRDQNQCVYIEGNTFLETLDHNNQVYMVREGYEIHPLLNSFKNSIKNKATFFQKHYQTAADNVVAEQCSPCVTL</sequence>
<gene>
    <name evidence="1" type="ORF">LDG_5756</name>
</gene>
<evidence type="ECO:0000313" key="2">
    <source>
        <dbReference type="Proteomes" id="UP000002770"/>
    </source>
</evidence>
<proteinExistence type="predicted"/>
<protein>
    <submittedName>
        <fullName evidence="1">Uncharacterized protein</fullName>
    </submittedName>
</protein>
<reference evidence="1 2" key="1">
    <citation type="journal article" date="2011" name="BMC Genomics">
        <title>Insight into cross-talk between intra-amoebal pathogens.</title>
        <authorList>
            <person name="Gimenez G."/>
            <person name="Bertelli C."/>
            <person name="Moliner C."/>
            <person name="Robert C."/>
            <person name="Raoult D."/>
            <person name="Fournier P.E."/>
            <person name="Greub G."/>
        </authorList>
    </citation>
    <scope>NUCLEOTIDE SEQUENCE [LARGE SCALE GENOMIC DNA]</scope>
    <source>
        <strain evidence="1 2">LLAP12</strain>
    </source>
</reference>
<dbReference type="InParanoid" id="G9EKM1"/>
<dbReference type="Proteomes" id="UP000002770">
    <property type="component" value="Unassembled WGS sequence"/>
</dbReference>
<name>G9EKM1_9GAMM</name>
<keyword evidence="2" id="KW-1185">Reference proteome</keyword>
<dbReference type="AlphaFoldDB" id="G9EKM1"/>
<dbReference type="RefSeq" id="WP_006869718.1">
    <property type="nucleotide sequence ID" value="NZ_JH413802.1"/>
</dbReference>
<dbReference type="HOGENOM" id="CLU_2369357_0_0_6"/>